<feature type="domain" description="EF-hand" evidence="5">
    <location>
        <begin position="124"/>
        <end position="159"/>
    </location>
</feature>
<organism evidence="6 7">
    <name type="scientific">Actibacterium mucosum KCTC 23349</name>
    <dbReference type="NCBI Taxonomy" id="1454373"/>
    <lineage>
        <taxon>Bacteria</taxon>
        <taxon>Pseudomonadati</taxon>
        <taxon>Pseudomonadota</taxon>
        <taxon>Alphaproteobacteria</taxon>
        <taxon>Rhodobacterales</taxon>
        <taxon>Roseobacteraceae</taxon>
        <taxon>Actibacterium</taxon>
    </lineage>
</organism>
<evidence type="ECO:0000313" key="7">
    <source>
        <dbReference type="Proteomes" id="UP000026249"/>
    </source>
</evidence>
<evidence type="ECO:0000256" key="1">
    <source>
        <dbReference type="ARBA" id="ARBA00022723"/>
    </source>
</evidence>
<keyword evidence="4" id="KW-0732">Signal</keyword>
<evidence type="ECO:0000256" key="2">
    <source>
        <dbReference type="ARBA" id="ARBA00022737"/>
    </source>
</evidence>
<dbReference type="SUPFAM" id="SSF47473">
    <property type="entry name" value="EF-hand"/>
    <property type="match status" value="1"/>
</dbReference>
<dbReference type="Pfam" id="PF13202">
    <property type="entry name" value="EF-hand_5"/>
    <property type="match status" value="4"/>
</dbReference>
<dbReference type="InterPro" id="IPR039647">
    <property type="entry name" value="EF_hand_pair_protein_CML-like"/>
</dbReference>
<dbReference type="Gene3D" id="1.10.238.10">
    <property type="entry name" value="EF-hand"/>
    <property type="match status" value="3"/>
</dbReference>
<keyword evidence="2" id="KW-0677">Repeat</keyword>
<dbReference type="RefSeq" id="WP_051588233.1">
    <property type="nucleotide sequence ID" value="NZ_JFKE01000004.1"/>
</dbReference>
<dbReference type="InterPro" id="IPR018247">
    <property type="entry name" value="EF_Hand_1_Ca_BS"/>
</dbReference>
<dbReference type="InterPro" id="IPR002048">
    <property type="entry name" value="EF_hand_dom"/>
</dbReference>
<dbReference type="PANTHER" id="PTHR10891">
    <property type="entry name" value="EF-HAND CALCIUM-BINDING DOMAIN CONTAINING PROTEIN"/>
    <property type="match status" value="1"/>
</dbReference>
<dbReference type="Proteomes" id="UP000026249">
    <property type="component" value="Unassembled WGS sequence"/>
</dbReference>
<evidence type="ECO:0000259" key="5">
    <source>
        <dbReference type="PROSITE" id="PS50222"/>
    </source>
</evidence>
<comment type="caution">
    <text evidence="6">The sequence shown here is derived from an EMBL/GenBank/DDBJ whole genome shotgun (WGS) entry which is preliminary data.</text>
</comment>
<dbReference type="STRING" id="1454373.ACMU_11570"/>
<feature type="domain" description="EF-hand" evidence="5">
    <location>
        <begin position="30"/>
        <end position="65"/>
    </location>
</feature>
<dbReference type="PROSITE" id="PS00018">
    <property type="entry name" value="EF_HAND_1"/>
    <property type="match status" value="3"/>
</dbReference>
<reference evidence="6 7" key="1">
    <citation type="submission" date="2014-03" db="EMBL/GenBank/DDBJ databases">
        <title>Draft Genome Sequence of Actibacterium mucosum KCTC 23349, a Marine Alphaproteobacterium with Complex Ionic Requirements Isolated from Mediterranean Seawater at Malvarrosa Beach, Valencia, Spain.</title>
        <authorList>
            <person name="Arahal D.R."/>
            <person name="Shao Z."/>
            <person name="Lai Q."/>
            <person name="Pujalte M.J."/>
        </authorList>
    </citation>
    <scope>NUCLEOTIDE SEQUENCE [LARGE SCALE GENOMIC DNA]</scope>
    <source>
        <strain evidence="6 7">KCTC 23349</strain>
    </source>
</reference>
<dbReference type="GO" id="GO:0005509">
    <property type="term" value="F:calcium ion binding"/>
    <property type="evidence" value="ECO:0007669"/>
    <property type="project" value="InterPro"/>
</dbReference>
<dbReference type="PROSITE" id="PS50222">
    <property type="entry name" value="EF_HAND_2"/>
    <property type="match status" value="2"/>
</dbReference>
<protein>
    <recommendedName>
        <fullName evidence="5">EF-hand domain-containing protein</fullName>
    </recommendedName>
</protein>
<dbReference type="InterPro" id="IPR011992">
    <property type="entry name" value="EF-hand-dom_pair"/>
</dbReference>
<evidence type="ECO:0000256" key="3">
    <source>
        <dbReference type="SAM" id="MobiDB-lite"/>
    </source>
</evidence>
<keyword evidence="1" id="KW-0479">Metal-binding</keyword>
<keyword evidence="7" id="KW-1185">Reference proteome</keyword>
<dbReference type="AlphaFoldDB" id="A0A037ZIF1"/>
<dbReference type="EMBL" id="JFKE01000004">
    <property type="protein sequence ID" value="KAJ55327.1"/>
    <property type="molecule type" value="Genomic_DNA"/>
</dbReference>
<evidence type="ECO:0000313" key="6">
    <source>
        <dbReference type="EMBL" id="KAJ55327.1"/>
    </source>
</evidence>
<feature type="chain" id="PRO_5001564009" description="EF-hand domain-containing protein" evidence="4">
    <location>
        <begin position="25"/>
        <end position="159"/>
    </location>
</feature>
<feature type="signal peptide" evidence="4">
    <location>
        <begin position="1"/>
        <end position="24"/>
    </location>
</feature>
<proteinExistence type="predicted"/>
<accession>A0A037ZIF1</accession>
<dbReference type="SMART" id="SM00054">
    <property type="entry name" value="EFh"/>
    <property type="match status" value="3"/>
</dbReference>
<evidence type="ECO:0000256" key="4">
    <source>
        <dbReference type="SAM" id="SignalP"/>
    </source>
</evidence>
<feature type="compositionally biased region" description="Basic and acidic residues" evidence="3">
    <location>
        <begin position="89"/>
        <end position="100"/>
    </location>
</feature>
<sequence length="159" mass="16966">MKIKTLTAIGLATVLGATALPVMAASGEGGKGERAAKMFETLDTDGSGTITQAEFEAKAAERFAEVDANGDGLLSPEEMAEASPRKGKFREGGREGVSDDRRAEFAARMVERKDTNGDGLLSVEEIAAREDVFARLDTNGDGALSLEEFEAMRGKHKRR</sequence>
<feature type="region of interest" description="Disordered" evidence="3">
    <location>
        <begin position="68"/>
        <end position="100"/>
    </location>
</feature>
<gene>
    <name evidence="6" type="ORF">ACMU_11570</name>
</gene>
<name>A0A037ZIF1_9RHOB</name>